<evidence type="ECO:0000313" key="6">
    <source>
        <dbReference type="Proteomes" id="UP000030635"/>
    </source>
</evidence>
<dbReference type="SUPFAM" id="SSF55608">
    <property type="entry name" value="Homing endonucleases"/>
    <property type="match status" value="1"/>
</dbReference>
<proteinExistence type="predicted"/>
<geneLocation type="plasmid" evidence="5 6">
    <name>pCBJ</name>
</geneLocation>
<evidence type="ECO:0000256" key="3">
    <source>
        <dbReference type="SAM" id="MobiDB-lite"/>
    </source>
</evidence>
<evidence type="ECO:0000256" key="2">
    <source>
        <dbReference type="SAM" id="Coils"/>
    </source>
</evidence>
<reference evidence="5 6" key="1">
    <citation type="journal article" date="2015" name="Infect. Genet. Evol.">
        <title>Genomic sequences of six botulinum neurotoxin-producing strains representing three clostridial species illustrate the mobility and diversity of botulinum neurotoxin genes.</title>
        <authorList>
            <person name="Smith T.J."/>
            <person name="Hill K.K."/>
            <person name="Xie G."/>
            <person name="Foley B.T."/>
            <person name="Williamson C.H."/>
            <person name="Foster J.T."/>
            <person name="Johnson S.L."/>
            <person name="Chertkov O."/>
            <person name="Teshima H."/>
            <person name="Gibbons H.S."/>
            <person name="Johnsky L.A."/>
            <person name="Karavis M.A."/>
            <person name="Smith L.A."/>
        </authorList>
    </citation>
    <scope>NUCLEOTIDE SEQUENCE [LARGE SCALE GENOMIC DNA]</scope>
    <source>
        <strain evidence="5 6">Sullivan</strain>
        <plasmid evidence="5">pCBJ</plasmid>
    </source>
</reference>
<dbReference type="EMBL" id="CP006906">
    <property type="protein sequence ID" value="AIY85343.1"/>
    <property type="molecule type" value="Genomic_DNA"/>
</dbReference>
<dbReference type="HOGENOM" id="CLU_229966_0_0_9"/>
<feature type="domain" description="DOD-type homing endonuclease" evidence="4">
    <location>
        <begin position="858"/>
        <end position="1003"/>
    </location>
</feature>
<keyword evidence="1" id="KW-0378">Hydrolase</keyword>
<feature type="coiled-coil region" evidence="2">
    <location>
        <begin position="1998"/>
        <end position="2057"/>
    </location>
</feature>
<dbReference type="PROSITE" id="PS50819">
    <property type="entry name" value="INTEIN_ENDONUCLEASE"/>
    <property type="match status" value="1"/>
</dbReference>
<gene>
    <name evidence="5" type="ORF">U729_3131</name>
</gene>
<accession>A0A0A7G0H7</accession>
<dbReference type="OrthoDB" id="2973681at2"/>
<keyword evidence="6" id="KW-1185">Reference proteome</keyword>
<evidence type="ECO:0000256" key="1">
    <source>
        <dbReference type="ARBA" id="ARBA00022801"/>
    </source>
</evidence>
<evidence type="ECO:0000313" key="5">
    <source>
        <dbReference type="EMBL" id="AIY85343.1"/>
    </source>
</evidence>
<dbReference type="eggNOG" id="ENOG5033SN9">
    <property type="taxonomic scope" value="Bacteria"/>
</dbReference>
<name>A0A0A7G0H7_9CLOT</name>
<dbReference type="GO" id="GO:0016787">
    <property type="term" value="F:hydrolase activity"/>
    <property type="evidence" value="ECO:0007669"/>
    <property type="project" value="UniProtKB-KW"/>
</dbReference>
<dbReference type="Gene3D" id="3.10.28.10">
    <property type="entry name" value="Homing endonucleases"/>
    <property type="match status" value="1"/>
</dbReference>
<dbReference type="RefSeq" id="WP_040113623.1">
    <property type="nucleotide sequence ID" value="NZ_CP006906.1"/>
</dbReference>
<dbReference type="InterPro" id="IPR036844">
    <property type="entry name" value="Hint_dom_sf"/>
</dbReference>
<protein>
    <recommendedName>
        <fullName evidence="4">DOD-type homing endonuclease domain-containing protein</fullName>
    </recommendedName>
</protein>
<feature type="compositionally biased region" description="Basic and acidic residues" evidence="3">
    <location>
        <begin position="10"/>
        <end position="25"/>
    </location>
</feature>
<dbReference type="KEGG" id="cbv:U729_3131"/>
<keyword evidence="2" id="KW-0175">Coiled coil</keyword>
<keyword evidence="5" id="KW-0614">Plasmid</keyword>
<feature type="region of interest" description="Disordered" evidence="3">
    <location>
        <begin position="1"/>
        <end position="25"/>
    </location>
</feature>
<evidence type="ECO:0000259" key="4">
    <source>
        <dbReference type="PROSITE" id="PS50819"/>
    </source>
</evidence>
<dbReference type="SUPFAM" id="SSF51294">
    <property type="entry name" value="Hedgehog/intein (Hint) domain"/>
    <property type="match status" value="1"/>
</dbReference>
<dbReference type="GO" id="GO:0004519">
    <property type="term" value="F:endonuclease activity"/>
    <property type="evidence" value="ECO:0007669"/>
    <property type="project" value="InterPro"/>
</dbReference>
<dbReference type="InterPro" id="IPR011604">
    <property type="entry name" value="PDDEXK-like_dom_sf"/>
</dbReference>
<dbReference type="Pfam" id="PF14528">
    <property type="entry name" value="LAGLIDADG_3"/>
    <property type="match status" value="1"/>
</dbReference>
<dbReference type="InterPro" id="IPR004042">
    <property type="entry name" value="Intein_endonuc_central"/>
</dbReference>
<organism evidence="5 6">
    <name type="scientific">Clostridium baratii str. Sullivan</name>
    <dbReference type="NCBI Taxonomy" id="1415775"/>
    <lineage>
        <taxon>Bacteria</taxon>
        <taxon>Bacillati</taxon>
        <taxon>Bacillota</taxon>
        <taxon>Clostridia</taxon>
        <taxon>Eubacteriales</taxon>
        <taxon>Clostridiaceae</taxon>
        <taxon>Clostridium</taxon>
    </lineage>
</organism>
<dbReference type="InterPro" id="IPR004860">
    <property type="entry name" value="LAGLIDADG_dom"/>
</dbReference>
<dbReference type="Proteomes" id="UP000030635">
    <property type="component" value="Plasmid pCBJ"/>
</dbReference>
<sequence>MKSQNNSEFDLTRKQRKEGYTTEKENLEESPLKKAIIAAMIGVGGIGAYKSGMLKKPISKLIEFAGDYQSLSPAVGTAFKSWANETDKFQNSVLRKKFRHTISDAFTEKAPFGKYVESVFEDTKKDVKYLKKTTKKYVEKRMKKNMRGEFSSLTNTELSYNINKMDEIAERFDNRSARKAKDIMTRDFLKNFTVSAEDSAKKMKRTGYRTATIDDMFEVGRADNGKLYLINKHDNFMFDIDTRKKLAIFLNETKAVDSNGKHILNKKNIPKSIFETGDYKNIMMDKNLVINEFGEVADMRQNIKDINSFLRDAANEFKIPFVGINPLKFFGVGRAGVREQMFETLHPNTVQPGITGVAGRHKLKDLKEFGNKRLLFSNGTAYKFSSDLQDFEKVADGLTLREYNHKNNIDSKLNDFRKMSGIELRKYEEYTREDGAFKYYKGKLSKFLDLGRQDTKSNKYEESLINSISPNNIIEKASDKLFSKLNFTKPKVENIEIYSAFGDIDNGAYNEKLYVAIKKHIKWKDVMDPLNNTTIKEYFSQFFKGRKDVSNITESTLATYHLFERMNQAFKPFGIALGSDSMGSTKDIISGLLLKRLLPVYMVGQGIEYMTYLTERDDGEGGTTNIKKGVANVVKDIDLGVTKVKDATGITSLFKGLKDSMPGYESFSELPLIKNLGLDRTYEEQKEWYNSGMEAIRKGRYWDLGNCVVPWQEIQTGYGEITLANNININDNVITHEGILRKVLEVVTRYMKTNEKALTIETHTTFLTNTTTDNHPYYAVKKKRCPSSSNDDCRPDRKSKECDKCRYKVCNLRYEWNPEWIYARDLEKGDYLAYPRIKIKNEYKYINGKLADYDLGYLLGIYLAEGNIHTWHKNGNVYGIELALNSSETEIANNIKNILDKYFPNTNTNIYDYKDGTKRIRVRNLSNEVAEWFKNTLYNDNKEKIFVRDIYKYNESFIKAVITGLIDGDGHYQFAKNSFSLHYTSSRIEYVIMLRNILFTFGIPNSLVKHDYKDKDGSVKYKGYRICVTGDAAIELNNILKLYKTKNNNYNKRNIVSKYTIVDDNYVYIRIKDIYDSGYNGIVYDYRIEESHSFCSLSSIMHNTAFIGGKVSHFEPNWYRRTMGDADFSENKYGSRKEYFENTWYPNPVNPFAPIKHFLTDKYHYEEKHYYDRPYLLTSPEFENVPLVGPVLSSTVGRVIKPQVKMHEEYWNSPKGTNSLKQDSYIMDYNTDERGNENVLNDSELITNNNIENVSAGNSNILNIKPKGSTLGVVGQNLSDDGKEIYVTNSGNIGFIDINRDNYTKIKKELKTKSPKSMLSINNAPNREPIYNLLGRNEDGELVNQNGDVIINPNELKNSLKDQYMDTTNVLGLYGFLANTFVTGNLGEDQDIIDTPSYAFSYNKEFWDANMGGLGGDISEIFRRFIQKRRTDVDYYNPIRNTQPDFMPGENYFQDFKHGDPFSKISNGELRLAGTPYEKIWGIKDPLELRIGSSFLGKSKDEIVDHFLKNDTITDEGLVDIVETGTKMHEEIEQEWLKDGFAVEVEGKIEDEENKILGFYDAKVIDPTAKNGVGIVDIKTISDKGFNQVVETGEAKDLHRRQVNYYLWATGNDKGYVHYVNRDDPNKRYTVGFDYDEDMLEDSLNNVKDARNEVLQRYYNNEISRGDLYKPIDRYRILADVAPWSQEFSEMQNVLRASGMDEETKKEYDEINERVKVQKKAHNTYEYRYKYADVSSINAKITKVKGNQFYTDYGGEERAIKFAGINLGVVGNAEEKKIIENISSNIKEGASVKLLVDEDSIRRDKSKSIKAVVIDSKGTNLNKEFLNQGVAEEDKDDWSAPSVHARYSKTQIAFGSIWERFAHMDTPFHTKFLQVRSATEDYKRREIYGVDFARWQEPIEDFLKPAMYSAIERPTGVLFGALLGSLFGKRRFGKYAGAIAGMGAVLVGRGVVQTKEAITGEKWIPEPVRKERELVEYMDVLKYVKNQNLYNHYKKRALEEENFDVDEYEKNIQEEADKREHITNSLKKGKKFIKEDYEEANEKKKNYEENKKPTKHEKTGNEFLDKILNTKYEISKFLYDFRLNRLTEKAREKREDFREVNKKINGVESYRNVDMLPELATKALEYKEKAEKTIYGYDVGEPLTNILAALPKIDRDRINDFINAPEEEREELLEIAPDYVKRVLQSSWGLEVDEKPSLEKYFKRHQLPDESWEGWQEDVDLESIKVKMINKEGLDYSDFNVWDDDVERADMLEDIPLPTVNFRNNAINIKNRLNTLLNDIGIQDVKIDYTFSSSNANVDLNIQHSNRDQVEEKINNQKFL</sequence>
<dbReference type="Gene3D" id="3.90.320.10">
    <property type="match status" value="1"/>
</dbReference>
<dbReference type="InterPro" id="IPR027434">
    <property type="entry name" value="Homing_endonucl"/>
</dbReference>